<evidence type="ECO:0000313" key="3">
    <source>
        <dbReference type="EMBL" id="KAJ0397594.1"/>
    </source>
</evidence>
<keyword evidence="2" id="KW-0472">Membrane</keyword>
<keyword evidence="2" id="KW-1133">Transmembrane helix</keyword>
<evidence type="ECO:0000256" key="2">
    <source>
        <dbReference type="SAM" id="Phobius"/>
    </source>
</evidence>
<name>A0AAD5LGS5_PYTIN</name>
<evidence type="ECO:0000256" key="1">
    <source>
        <dbReference type="SAM" id="MobiDB-lite"/>
    </source>
</evidence>
<feature type="compositionally biased region" description="Basic and acidic residues" evidence="1">
    <location>
        <begin position="29"/>
        <end position="38"/>
    </location>
</feature>
<reference evidence="3" key="1">
    <citation type="submission" date="2021-12" db="EMBL/GenBank/DDBJ databases">
        <title>Prjna785345.</title>
        <authorList>
            <person name="Rujirawat T."/>
            <person name="Krajaejun T."/>
        </authorList>
    </citation>
    <scope>NUCLEOTIDE SEQUENCE</scope>
    <source>
        <strain evidence="3">Pi057C3</strain>
    </source>
</reference>
<feature type="region of interest" description="Disordered" evidence="1">
    <location>
        <begin position="1"/>
        <end position="73"/>
    </location>
</feature>
<dbReference type="Proteomes" id="UP001209570">
    <property type="component" value="Unassembled WGS sequence"/>
</dbReference>
<gene>
    <name evidence="3" type="ORF">P43SY_001664</name>
</gene>
<feature type="compositionally biased region" description="Acidic residues" evidence="1">
    <location>
        <begin position="39"/>
        <end position="49"/>
    </location>
</feature>
<comment type="caution">
    <text evidence="3">The sequence shown here is derived from an EMBL/GenBank/DDBJ whole genome shotgun (WGS) entry which is preliminary data.</text>
</comment>
<dbReference type="AlphaFoldDB" id="A0AAD5LGS5"/>
<feature type="transmembrane region" description="Helical" evidence="2">
    <location>
        <begin position="186"/>
        <end position="203"/>
    </location>
</feature>
<keyword evidence="4" id="KW-1185">Reference proteome</keyword>
<dbReference type="EMBL" id="JAKCXM010000245">
    <property type="protein sequence ID" value="KAJ0397594.1"/>
    <property type="molecule type" value="Genomic_DNA"/>
</dbReference>
<evidence type="ECO:0008006" key="5">
    <source>
        <dbReference type="Google" id="ProtNLM"/>
    </source>
</evidence>
<sequence length="205" mass="22955">MSARARPYQRLPQSDGSVASSAPLNPHLDSMDIDRESDTGDDDDEDDDAAEHGRRRSRSRDDGDEDDSMAKSRARSQRAAAWSNKMHALLWVVAAGSVAYALDFFHVIFHDPRVRQGFFHVGLVCVGINTCITCYLAIYLPYIKRIHLEWNVYCPRMIPTATVVGVVAAFCFVCAFWPIWGLFTPGLLLLFFIGSLMTAHFLPSI</sequence>
<dbReference type="InterPro" id="IPR033579">
    <property type="entry name" value="TMEM128"/>
</dbReference>
<feature type="transmembrane region" description="Helical" evidence="2">
    <location>
        <begin position="161"/>
        <end position="180"/>
    </location>
</feature>
<accession>A0AAD5LGS5</accession>
<proteinExistence type="predicted"/>
<protein>
    <recommendedName>
        <fullName evidence="5">Transmembrane protein</fullName>
    </recommendedName>
</protein>
<dbReference type="PANTHER" id="PTHR31134:SF1">
    <property type="entry name" value="TRANSMEMBRANE PROTEIN 128"/>
    <property type="match status" value="1"/>
</dbReference>
<feature type="compositionally biased region" description="Polar residues" evidence="1">
    <location>
        <begin position="11"/>
        <end position="23"/>
    </location>
</feature>
<feature type="transmembrane region" description="Helical" evidence="2">
    <location>
        <begin position="88"/>
        <end position="109"/>
    </location>
</feature>
<organism evidence="3 4">
    <name type="scientific">Pythium insidiosum</name>
    <name type="common">Pythiosis disease agent</name>
    <dbReference type="NCBI Taxonomy" id="114742"/>
    <lineage>
        <taxon>Eukaryota</taxon>
        <taxon>Sar</taxon>
        <taxon>Stramenopiles</taxon>
        <taxon>Oomycota</taxon>
        <taxon>Peronosporomycetes</taxon>
        <taxon>Pythiales</taxon>
        <taxon>Pythiaceae</taxon>
        <taxon>Pythium</taxon>
    </lineage>
</organism>
<dbReference type="PANTHER" id="PTHR31134">
    <property type="entry name" value="TRANSMEMBRANE PROTEIN 128"/>
    <property type="match status" value="1"/>
</dbReference>
<dbReference type="Pfam" id="PF20479">
    <property type="entry name" value="TMEM128"/>
    <property type="match status" value="1"/>
</dbReference>
<feature type="transmembrane region" description="Helical" evidence="2">
    <location>
        <begin position="121"/>
        <end position="140"/>
    </location>
</feature>
<evidence type="ECO:0000313" key="4">
    <source>
        <dbReference type="Proteomes" id="UP001209570"/>
    </source>
</evidence>
<keyword evidence="2" id="KW-0812">Transmembrane</keyword>